<dbReference type="CDD" id="cd04301">
    <property type="entry name" value="NAT_SF"/>
    <property type="match status" value="1"/>
</dbReference>
<reference evidence="3" key="4">
    <citation type="submission" date="2023-01" db="EMBL/GenBank/DDBJ databases">
        <title>Draft genome sequence of Methylobacterium oxalidis strain NBRC 107715.</title>
        <authorList>
            <person name="Sun Q."/>
            <person name="Mori K."/>
        </authorList>
    </citation>
    <scope>NUCLEOTIDE SEQUENCE</scope>
    <source>
        <strain evidence="3">NBRC 107715</strain>
    </source>
</reference>
<dbReference type="Proteomes" id="UP001156856">
    <property type="component" value="Unassembled WGS sequence"/>
</dbReference>
<dbReference type="Gene3D" id="3.40.630.30">
    <property type="match status" value="1"/>
</dbReference>
<dbReference type="Pfam" id="PF00583">
    <property type="entry name" value="Acetyltransf_1"/>
    <property type="match status" value="1"/>
</dbReference>
<dbReference type="EMBL" id="BJZU01000011">
    <property type="protein sequence ID" value="GEP02828.1"/>
    <property type="molecule type" value="Genomic_DNA"/>
</dbReference>
<protein>
    <recommendedName>
        <fullName evidence="1">N-acetyltransferase domain-containing protein</fullName>
    </recommendedName>
</protein>
<comment type="caution">
    <text evidence="2">The sequence shown here is derived from an EMBL/GenBank/DDBJ whole genome shotgun (WGS) entry which is preliminary data.</text>
</comment>
<dbReference type="GO" id="GO:0016747">
    <property type="term" value="F:acyltransferase activity, transferring groups other than amino-acyl groups"/>
    <property type="evidence" value="ECO:0007669"/>
    <property type="project" value="InterPro"/>
</dbReference>
<reference evidence="2 4" key="3">
    <citation type="submission" date="2019-07" db="EMBL/GenBank/DDBJ databases">
        <title>Whole genome shotgun sequence of Methylobacterium oxalidis NBRC 107715.</title>
        <authorList>
            <person name="Hosoyama A."/>
            <person name="Uohara A."/>
            <person name="Ohji S."/>
            <person name="Ichikawa N."/>
        </authorList>
    </citation>
    <scope>NUCLEOTIDE SEQUENCE [LARGE SCALE GENOMIC DNA]</scope>
    <source>
        <strain evidence="2 4">NBRC 107715</strain>
    </source>
</reference>
<dbReference type="EMBL" id="BSPK01000107">
    <property type="protein sequence ID" value="GLS66772.1"/>
    <property type="molecule type" value="Genomic_DNA"/>
</dbReference>
<reference evidence="5" key="2">
    <citation type="journal article" date="2019" name="Int. J. Syst. Evol. Microbiol.">
        <title>The Global Catalogue of Microorganisms (GCM) 10K type strain sequencing project: providing services to taxonomists for standard genome sequencing and annotation.</title>
        <authorList>
            <consortium name="The Broad Institute Genomics Platform"/>
            <consortium name="The Broad Institute Genome Sequencing Center for Infectious Disease"/>
            <person name="Wu L."/>
            <person name="Ma J."/>
        </authorList>
    </citation>
    <scope>NUCLEOTIDE SEQUENCE [LARGE SCALE GENOMIC DNA]</scope>
    <source>
        <strain evidence="5">NBRC 107715</strain>
    </source>
</reference>
<evidence type="ECO:0000313" key="2">
    <source>
        <dbReference type="EMBL" id="GEP02828.1"/>
    </source>
</evidence>
<feature type="domain" description="N-acetyltransferase" evidence="1">
    <location>
        <begin position="16"/>
        <end position="174"/>
    </location>
</feature>
<keyword evidence="5" id="KW-1185">Reference proteome</keyword>
<evidence type="ECO:0000313" key="3">
    <source>
        <dbReference type="EMBL" id="GLS66772.1"/>
    </source>
</evidence>
<gene>
    <name evidence="3" type="ORF">GCM10007888_51550</name>
    <name evidence="2" type="ORF">MOX02_08660</name>
</gene>
<dbReference type="InterPro" id="IPR000182">
    <property type="entry name" value="GNAT_dom"/>
</dbReference>
<dbReference type="InterPro" id="IPR016181">
    <property type="entry name" value="Acyl_CoA_acyltransferase"/>
</dbReference>
<dbReference type="RefSeq" id="WP_147024498.1">
    <property type="nucleotide sequence ID" value="NZ_BJZU01000011.1"/>
</dbReference>
<organism evidence="2 4">
    <name type="scientific">Methylobacterium oxalidis</name>
    <dbReference type="NCBI Taxonomy" id="944322"/>
    <lineage>
        <taxon>Bacteria</taxon>
        <taxon>Pseudomonadati</taxon>
        <taxon>Pseudomonadota</taxon>
        <taxon>Alphaproteobacteria</taxon>
        <taxon>Hyphomicrobiales</taxon>
        <taxon>Methylobacteriaceae</taxon>
        <taxon>Methylobacterium</taxon>
    </lineage>
</organism>
<evidence type="ECO:0000313" key="5">
    <source>
        <dbReference type="Proteomes" id="UP001156856"/>
    </source>
</evidence>
<dbReference type="OrthoDB" id="7843527at2"/>
<evidence type="ECO:0000313" key="4">
    <source>
        <dbReference type="Proteomes" id="UP000321960"/>
    </source>
</evidence>
<dbReference type="PROSITE" id="PS51186">
    <property type="entry name" value="GNAT"/>
    <property type="match status" value="1"/>
</dbReference>
<sequence length="204" mass="21712">MALPRLNQTGPTPWRGQIRRLWPSDRPAIVDYFLRLDPETRAGRFMGAVSEAGVRAYAERAVSAEGLVFGAFVDGTLRGLGELRPMGPCPPGPLLGPEAEAAFAVERDFRRLGLGSALFARIADAARNRGVSDLHVRCLTRNGPMRGLAAKLGANLRPAGPETEGALHLALPTPVSLWHESVAEAFDLTLAVAAAGRGAWRAAS</sequence>
<name>A0A512IYP0_9HYPH</name>
<accession>A0A512IYP0</accession>
<proteinExistence type="predicted"/>
<evidence type="ECO:0000259" key="1">
    <source>
        <dbReference type="PROSITE" id="PS51186"/>
    </source>
</evidence>
<dbReference type="AlphaFoldDB" id="A0A512IYP0"/>
<dbReference type="SUPFAM" id="SSF55729">
    <property type="entry name" value="Acyl-CoA N-acyltransferases (Nat)"/>
    <property type="match status" value="1"/>
</dbReference>
<reference evidence="3" key="1">
    <citation type="journal article" date="2014" name="Int. J. Syst. Evol. Microbiol.">
        <title>Complete genome of a new Firmicutes species belonging to the dominant human colonic microbiota ('Ruminococcus bicirculans') reveals two chromosomes and a selective capacity to utilize plant glucans.</title>
        <authorList>
            <consortium name="NISC Comparative Sequencing Program"/>
            <person name="Wegmann U."/>
            <person name="Louis P."/>
            <person name="Goesmann A."/>
            <person name="Henrissat B."/>
            <person name="Duncan S.H."/>
            <person name="Flint H.J."/>
        </authorList>
    </citation>
    <scope>NUCLEOTIDE SEQUENCE</scope>
    <source>
        <strain evidence="3">NBRC 107715</strain>
    </source>
</reference>
<dbReference type="Proteomes" id="UP000321960">
    <property type="component" value="Unassembled WGS sequence"/>
</dbReference>